<sequence>MRVHYRMGRLLQGFVGAVLLLACAVVTAQPALDAARAARTVPAALQALGISETEATKRVLIDVPDIVDQKSGAWLKIRSEVPGTDLVLVLAEREIPPLLHLDEFAPTQGDVAKLKLKLSKTSRLRVIVRASNKYFVVAKEVKVAREETVTR</sequence>
<dbReference type="PROSITE" id="PS51257">
    <property type="entry name" value="PROKAR_LIPOPROTEIN"/>
    <property type="match status" value="1"/>
</dbReference>
<feature type="signal peptide" evidence="1">
    <location>
        <begin position="1"/>
        <end position="28"/>
    </location>
</feature>
<dbReference type="Pfam" id="PF13501">
    <property type="entry name" value="SoxY"/>
    <property type="match status" value="1"/>
</dbReference>
<keyword evidence="4" id="KW-1185">Reference proteome</keyword>
<evidence type="ECO:0000313" key="4">
    <source>
        <dbReference type="Proteomes" id="UP001246372"/>
    </source>
</evidence>
<comment type="caution">
    <text evidence="3">The sequence shown here is derived from an EMBL/GenBank/DDBJ whole genome shotgun (WGS) entry which is preliminary data.</text>
</comment>
<keyword evidence="1" id="KW-0732">Signal</keyword>
<feature type="domain" description="Ig-like SoxY" evidence="2">
    <location>
        <begin position="49"/>
        <end position="144"/>
    </location>
</feature>
<dbReference type="EMBL" id="JAVXZY010000008">
    <property type="protein sequence ID" value="MDT9001243.1"/>
    <property type="molecule type" value="Genomic_DNA"/>
</dbReference>
<evidence type="ECO:0000259" key="2">
    <source>
        <dbReference type="Pfam" id="PF13501"/>
    </source>
</evidence>
<dbReference type="InterPro" id="IPR038162">
    <property type="entry name" value="SoxY_sf"/>
</dbReference>
<accession>A0ABU3PGK6</accession>
<dbReference type="InterPro" id="IPR032711">
    <property type="entry name" value="SoxY"/>
</dbReference>
<name>A0ABU3PGK6_9BURK</name>
<evidence type="ECO:0000256" key="1">
    <source>
        <dbReference type="SAM" id="SignalP"/>
    </source>
</evidence>
<organism evidence="3 4">
    <name type="scientific">Roseateles aquae</name>
    <dbReference type="NCBI Taxonomy" id="3077235"/>
    <lineage>
        <taxon>Bacteria</taxon>
        <taxon>Pseudomonadati</taxon>
        <taxon>Pseudomonadota</taxon>
        <taxon>Betaproteobacteria</taxon>
        <taxon>Burkholderiales</taxon>
        <taxon>Sphaerotilaceae</taxon>
        <taxon>Roseateles</taxon>
    </lineage>
</organism>
<dbReference type="RefSeq" id="WP_315652124.1">
    <property type="nucleotide sequence ID" value="NZ_JAVXZY010000008.1"/>
</dbReference>
<proteinExistence type="predicted"/>
<reference evidence="3" key="1">
    <citation type="submission" date="2023-09" db="EMBL/GenBank/DDBJ databases">
        <title>Paucibacter sp. APW11 Genome sequencing and assembly.</title>
        <authorList>
            <person name="Kim I."/>
        </authorList>
    </citation>
    <scope>NUCLEOTIDE SEQUENCE</scope>
    <source>
        <strain evidence="3">APW11</strain>
    </source>
</reference>
<evidence type="ECO:0000313" key="3">
    <source>
        <dbReference type="EMBL" id="MDT9001243.1"/>
    </source>
</evidence>
<gene>
    <name evidence="3" type="ORF">RQP53_18335</name>
</gene>
<dbReference type="Proteomes" id="UP001246372">
    <property type="component" value="Unassembled WGS sequence"/>
</dbReference>
<dbReference type="Gene3D" id="2.60.40.2470">
    <property type="entry name" value="SoxY domain"/>
    <property type="match status" value="1"/>
</dbReference>
<feature type="chain" id="PRO_5046080750" evidence="1">
    <location>
        <begin position="29"/>
        <end position="151"/>
    </location>
</feature>
<protein>
    <submittedName>
        <fullName evidence="3">Thiosulfate oxidation carrier protein SoxY</fullName>
    </submittedName>
</protein>